<feature type="chain" id="PRO_5046272859" evidence="1">
    <location>
        <begin position="28"/>
        <end position="294"/>
    </location>
</feature>
<evidence type="ECO:0000313" key="2">
    <source>
        <dbReference type="EMBL" id="MDN3578401.1"/>
    </source>
</evidence>
<reference evidence="2" key="2">
    <citation type="submission" date="2023-06" db="EMBL/GenBank/DDBJ databases">
        <authorList>
            <person name="Lucena T."/>
            <person name="Sun Q."/>
        </authorList>
    </citation>
    <scope>NUCLEOTIDE SEQUENCE</scope>
    <source>
        <strain evidence="2">CECT 7703</strain>
    </source>
</reference>
<gene>
    <name evidence="2" type="ORF">QWZ03_16650</name>
</gene>
<reference evidence="2" key="1">
    <citation type="journal article" date="2014" name="Int. J. Syst. Evol. Microbiol.">
        <title>Complete genome of a new Firmicutes species belonging to the dominant human colonic microbiota ('Ruminococcus bicirculans') reveals two chromosomes and a selective capacity to utilize plant glucans.</title>
        <authorList>
            <consortium name="NISC Comparative Sequencing Program"/>
            <person name="Wegmann U."/>
            <person name="Louis P."/>
            <person name="Goesmann A."/>
            <person name="Henrissat B."/>
            <person name="Duncan S.H."/>
            <person name="Flint H.J."/>
        </authorList>
    </citation>
    <scope>NUCLEOTIDE SEQUENCE</scope>
    <source>
        <strain evidence="2">CECT 7703</strain>
    </source>
</reference>
<name>A0ABT8B9Y5_9NEIS</name>
<dbReference type="Pfam" id="PF01963">
    <property type="entry name" value="TraB_PrgY_gumN"/>
    <property type="match status" value="1"/>
</dbReference>
<dbReference type="PANTHER" id="PTHR40590">
    <property type="entry name" value="CYTOPLASMIC PROTEIN-RELATED"/>
    <property type="match status" value="1"/>
</dbReference>
<comment type="caution">
    <text evidence="2">The sequence shown here is derived from an EMBL/GenBank/DDBJ whole genome shotgun (WGS) entry which is preliminary data.</text>
</comment>
<dbReference type="RefSeq" id="WP_290333746.1">
    <property type="nucleotide sequence ID" value="NZ_JAUFPU010000018.1"/>
</dbReference>
<proteinExistence type="predicted"/>
<organism evidence="2 3">
    <name type="scientific">Chitinimonas viridis</name>
    <dbReference type="NCBI Taxonomy" id="664880"/>
    <lineage>
        <taxon>Bacteria</taxon>
        <taxon>Pseudomonadati</taxon>
        <taxon>Pseudomonadota</taxon>
        <taxon>Betaproteobacteria</taxon>
        <taxon>Neisseriales</taxon>
        <taxon>Chitinibacteraceae</taxon>
        <taxon>Chitinimonas</taxon>
    </lineage>
</organism>
<protein>
    <submittedName>
        <fullName evidence="2">TraB/GumN family protein</fullName>
    </submittedName>
</protein>
<keyword evidence="1" id="KW-0732">Signal</keyword>
<dbReference type="InterPro" id="IPR047111">
    <property type="entry name" value="YbaP-like"/>
</dbReference>
<keyword evidence="3" id="KW-1185">Reference proteome</keyword>
<accession>A0ABT8B9Y5</accession>
<feature type="signal peptide" evidence="1">
    <location>
        <begin position="1"/>
        <end position="27"/>
    </location>
</feature>
<dbReference type="Proteomes" id="UP001180081">
    <property type="component" value="Unassembled WGS sequence"/>
</dbReference>
<sequence length="294" mass="32659">MTHQLPQTLLRLALLLILAATSLAAQAKVFLWEAERDGQRIWLLGSIHLGRADLYPLPAAIEAAYKEADTLAVEADISDPVAFVPLTAMAMLPAEQSLGSMLSPAQNRQLNQALARVNLPRVAADRMKPWLLALTLGVLEMQRLGFQPQNGIDMHFLQRARSDRKKVLELESVKAQFELFDSLTQEESLNFLLSTLEPINKQQLKPMLEATMSAWQRGDANALRRVIDDAMPNDPLSRRLNDKLLGQRNRTMADKIASMAAARPPLVVVGAGHLAGDDSVLELLKTRGFRIKQY</sequence>
<evidence type="ECO:0000256" key="1">
    <source>
        <dbReference type="SAM" id="SignalP"/>
    </source>
</evidence>
<dbReference type="InterPro" id="IPR002816">
    <property type="entry name" value="TraB/PrgY/GumN_fam"/>
</dbReference>
<dbReference type="PANTHER" id="PTHR40590:SF1">
    <property type="entry name" value="CYTOPLASMIC PROTEIN"/>
    <property type="match status" value="1"/>
</dbReference>
<dbReference type="EMBL" id="JAUFPU010000018">
    <property type="protein sequence ID" value="MDN3578401.1"/>
    <property type="molecule type" value="Genomic_DNA"/>
</dbReference>
<evidence type="ECO:0000313" key="3">
    <source>
        <dbReference type="Proteomes" id="UP001180081"/>
    </source>
</evidence>
<dbReference type="CDD" id="cd14789">
    <property type="entry name" value="Tiki"/>
    <property type="match status" value="1"/>
</dbReference>